<accession>A0A6V7XRK8</accession>
<organism evidence="1 2">
    <name type="scientific">Meloidogyne enterolobii</name>
    <name type="common">Root-knot nematode worm</name>
    <name type="synonym">Meloidogyne mayaguensis</name>
    <dbReference type="NCBI Taxonomy" id="390850"/>
    <lineage>
        <taxon>Eukaryota</taxon>
        <taxon>Metazoa</taxon>
        <taxon>Ecdysozoa</taxon>
        <taxon>Nematoda</taxon>
        <taxon>Chromadorea</taxon>
        <taxon>Rhabditida</taxon>
        <taxon>Tylenchina</taxon>
        <taxon>Tylenchomorpha</taxon>
        <taxon>Tylenchoidea</taxon>
        <taxon>Meloidogynidae</taxon>
        <taxon>Meloidogyninae</taxon>
        <taxon>Meloidogyne</taxon>
    </lineage>
</organism>
<sequence length="88" mass="10284">MNIGFKNCTKYDYPEFKTQPSKIWNDKDIFGCGIVYPPANMTNEIPYIFLTQNGKQIEKVTLEKDNFDAYKPYVRLLCCSVETNLEMI</sequence>
<evidence type="ECO:0000313" key="1">
    <source>
        <dbReference type="EMBL" id="CAD2201904.1"/>
    </source>
</evidence>
<name>A0A6V7XRK8_MELEN</name>
<dbReference type="InterPro" id="IPR043136">
    <property type="entry name" value="B30.2/SPRY_sf"/>
</dbReference>
<gene>
    <name evidence="1" type="ORF">MENT_LOCUS55505</name>
</gene>
<protein>
    <submittedName>
        <fullName evidence="1">Uncharacterized protein</fullName>
    </submittedName>
</protein>
<proteinExistence type="predicted"/>
<evidence type="ECO:0000313" key="2">
    <source>
        <dbReference type="Proteomes" id="UP000580250"/>
    </source>
</evidence>
<dbReference type="EMBL" id="CAJEWN010002102">
    <property type="protein sequence ID" value="CAD2201904.1"/>
    <property type="molecule type" value="Genomic_DNA"/>
</dbReference>
<comment type="caution">
    <text evidence="1">The sequence shown here is derived from an EMBL/GenBank/DDBJ whole genome shotgun (WGS) entry which is preliminary data.</text>
</comment>
<dbReference type="AlphaFoldDB" id="A0A6V7XRK8"/>
<dbReference type="Gene3D" id="2.60.120.920">
    <property type="match status" value="1"/>
</dbReference>
<reference evidence="1 2" key="1">
    <citation type="submission" date="2020-08" db="EMBL/GenBank/DDBJ databases">
        <authorList>
            <person name="Koutsovoulos G."/>
            <person name="Danchin GJ E."/>
        </authorList>
    </citation>
    <scope>NUCLEOTIDE SEQUENCE [LARGE SCALE GENOMIC DNA]</scope>
</reference>
<dbReference type="OrthoDB" id="25503at2759"/>
<dbReference type="Proteomes" id="UP000580250">
    <property type="component" value="Unassembled WGS sequence"/>
</dbReference>